<evidence type="ECO:0000256" key="2">
    <source>
        <dbReference type="ARBA" id="ARBA00023015"/>
    </source>
</evidence>
<dbReference type="Gene3D" id="1.10.10.10">
    <property type="entry name" value="Winged helix-like DNA-binding domain superfamily/Winged helix DNA-binding domain"/>
    <property type="match status" value="1"/>
</dbReference>
<dbReference type="InterPro" id="IPR013325">
    <property type="entry name" value="RNA_pol_sigma_r2"/>
</dbReference>
<protein>
    <recommendedName>
        <fullName evidence="6">RNA polymerase sigma factor</fullName>
    </recommendedName>
</protein>
<keyword evidence="5 6" id="KW-0804">Transcription</keyword>
<keyword evidence="4 6" id="KW-0238">DNA-binding</keyword>
<dbReference type="PROSITE" id="PS01063">
    <property type="entry name" value="SIGMA70_ECF"/>
    <property type="match status" value="1"/>
</dbReference>
<dbReference type="GO" id="GO:0006352">
    <property type="term" value="P:DNA-templated transcription initiation"/>
    <property type="evidence" value="ECO:0007669"/>
    <property type="project" value="InterPro"/>
</dbReference>
<evidence type="ECO:0000259" key="9">
    <source>
        <dbReference type="Pfam" id="PF04545"/>
    </source>
</evidence>
<evidence type="ECO:0000256" key="1">
    <source>
        <dbReference type="ARBA" id="ARBA00010641"/>
    </source>
</evidence>
<dbReference type="HOGENOM" id="CLU_047691_9_4_11"/>
<feature type="compositionally biased region" description="Basic and acidic residues" evidence="7">
    <location>
        <begin position="88"/>
        <end position="106"/>
    </location>
</feature>
<comment type="similarity">
    <text evidence="1 6">Belongs to the sigma-70 factor family. ECF subfamily.</text>
</comment>
<gene>
    <name evidence="10" type="primary">sigU</name>
    <name evidence="10" type="ordered locus">KSE_18400</name>
</gene>
<evidence type="ECO:0000256" key="6">
    <source>
        <dbReference type="RuleBase" id="RU000716"/>
    </source>
</evidence>
<evidence type="ECO:0000313" key="11">
    <source>
        <dbReference type="Proteomes" id="UP000007076"/>
    </source>
</evidence>
<evidence type="ECO:0000313" key="10">
    <source>
        <dbReference type="EMBL" id="BAJ27665.1"/>
    </source>
</evidence>
<dbReference type="CDD" id="cd06171">
    <property type="entry name" value="Sigma70_r4"/>
    <property type="match status" value="1"/>
</dbReference>
<dbReference type="EMBL" id="AP010968">
    <property type="protein sequence ID" value="BAJ27665.1"/>
    <property type="molecule type" value="Genomic_DNA"/>
</dbReference>
<feature type="region of interest" description="Disordered" evidence="7">
    <location>
        <begin position="88"/>
        <end position="110"/>
    </location>
</feature>
<dbReference type="PANTHER" id="PTHR43133">
    <property type="entry name" value="RNA POLYMERASE ECF-TYPE SIGMA FACTO"/>
    <property type="match status" value="1"/>
</dbReference>
<dbReference type="InterPro" id="IPR014284">
    <property type="entry name" value="RNA_pol_sigma-70_dom"/>
</dbReference>
<dbReference type="InterPro" id="IPR039425">
    <property type="entry name" value="RNA_pol_sigma-70-like"/>
</dbReference>
<evidence type="ECO:0000256" key="4">
    <source>
        <dbReference type="ARBA" id="ARBA00023125"/>
    </source>
</evidence>
<dbReference type="AlphaFoldDB" id="E4N8Y4"/>
<dbReference type="InterPro" id="IPR013324">
    <property type="entry name" value="RNA_pol_sigma_r3/r4-like"/>
</dbReference>
<dbReference type="SUPFAM" id="SSF88946">
    <property type="entry name" value="Sigma2 domain of RNA polymerase sigma factors"/>
    <property type="match status" value="1"/>
</dbReference>
<dbReference type="KEGG" id="ksk:KSE_18400"/>
<dbReference type="InterPro" id="IPR000838">
    <property type="entry name" value="RNA_pol_sigma70_ECF_CS"/>
</dbReference>
<organism evidence="10 11">
    <name type="scientific">Kitasatospora setae (strain ATCC 33774 / DSM 43861 / JCM 3304 / KCC A-0304 / NBRC 14216 / KM-6054)</name>
    <name type="common">Streptomyces setae</name>
    <dbReference type="NCBI Taxonomy" id="452652"/>
    <lineage>
        <taxon>Bacteria</taxon>
        <taxon>Bacillati</taxon>
        <taxon>Actinomycetota</taxon>
        <taxon>Actinomycetes</taxon>
        <taxon>Kitasatosporales</taxon>
        <taxon>Streptomycetaceae</taxon>
        <taxon>Kitasatospora</taxon>
    </lineage>
</organism>
<dbReference type="SUPFAM" id="SSF88659">
    <property type="entry name" value="Sigma3 and sigma4 domains of RNA polymerase sigma factors"/>
    <property type="match status" value="1"/>
</dbReference>
<dbReference type="STRING" id="452652.KSE_18400"/>
<dbReference type="Proteomes" id="UP000007076">
    <property type="component" value="Chromosome"/>
</dbReference>
<dbReference type="Pfam" id="PF04545">
    <property type="entry name" value="Sigma70_r4"/>
    <property type="match status" value="1"/>
</dbReference>
<dbReference type="eggNOG" id="COG1595">
    <property type="taxonomic scope" value="Bacteria"/>
</dbReference>
<dbReference type="PANTHER" id="PTHR43133:SF52">
    <property type="entry name" value="ECF RNA POLYMERASE SIGMA FACTOR SIGL"/>
    <property type="match status" value="1"/>
</dbReference>
<dbReference type="GO" id="GO:0003677">
    <property type="term" value="F:DNA binding"/>
    <property type="evidence" value="ECO:0007669"/>
    <property type="project" value="UniProtKB-KW"/>
</dbReference>
<evidence type="ECO:0000256" key="3">
    <source>
        <dbReference type="ARBA" id="ARBA00023082"/>
    </source>
</evidence>
<dbReference type="Pfam" id="PF04542">
    <property type="entry name" value="Sigma70_r2"/>
    <property type="match status" value="1"/>
</dbReference>
<evidence type="ECO:0000256" key="7">
    <source>
        <dbReference type="SAM" id="MobiDB-lite"/>
    </source>
</evidence>
<feature type="domain" description="RNA polymerase sigma-70 region 2" evidence="8">
    <location>
        <begin position="22"/>
        <end position="90"/>
    </location>
</feature>
<dbReference type="NCBIfam" id="NF007227">
    <property type="entry name" value="PRK09645.1"/>
    <property type="match status" value="1"/>
</dbReference>
<dbReference type="Gene3D" id="1.10.1740.10">
    <property type="match status" value="1"/>
</dbReference>
<accession>E4N8Y4</accession>
<dbReference type="InterPro" id="IPR007630">
    <property type="entry name" value="RNA_pol_sigma70_r4"/>
</dbReference>
<dbReference type="PATRIC" id="fig|452652.3.peg.1845"/>
<dbReference type="InterPro" id="IPR007627">
    <property type="entry name" value="RNA_pol_sigma70_r2"/>
</dbReference>
<keyword evidence="2 6" id="KW-0805">Transcription regulation</keyword>
<dbReference type="GO" id="GO:0016987">
    <property type="term" value="F:sigma factor activity"/>
    <property type="evidence" value="ECO:0007669"/>
    <property type="project" value="UniProtKB-KW"/>
</dbReference>
<dbReference type="NCBIfam" id="TIGR02937">
    <property type="entry name" value="sigma70-ECF"/>
    <property type="match status" value="1"/>
</dbReference>
<dbReference type="RefSeq" id="WP_014134983.1">
    <property type="nucleotide sequence ID" value="NC_016109.1"/>
</dbReference>
<evidence type="ECO:0000256" key="5">
    <source>
        <dbReference type="ARBA" id="ARBA00023163"/>
    </source>
</evidence>
<sequence>MADPPRGTGPRGSAEEQVMRALYREHAGALYGMVLHLVGGDRQRAEDVVQETLVRAWRHLDRLDPARGSPRPWLATIARRIVIDGHRGARARPREVPESALDRLPDPDAPAADDELDRALRLITLTDALDSLSAAHRAAITETYLRGRTATEAAAVLGVPPGTVRSRLHYALRALRLALEERDATP</sequence>
<feature type="domain" description="RNA polymerase sigma-70 region 4" evidence="9">
    <location>
        <begin position="128"/>
        <end position="176"/>
    </location>
</feature>
<keyword evidence="3 6" id="KW-0731">Sigma factor</keyword>
<evidence type="ECO:0000259" key="8">
    <source>
        <dbReference type="Pfam" id="PF04542"/>
    </source>
</evidence>
<name>E4N8Y4_KITSK</name>
<proteinExistence type="inferred from homology"/>
<reference evidence="10 11" key="1">
    <citation type="journal article" date="2010" name="DNA Res.">
        <title>Genome sequence of Kitasatospora setae NBRC 14216T: an evolutionary snapshot of the family Streptomycetaceae.</title>
        <authorList>
            <person name="Ichikawa N."/>
            <person name="Oguchi A."/>
            <person name="Ikeda H."/>
            <person name="Ishikawa J."/>
            <person name="Kitani S."/>
            <person name="Watanabe Y."/>
            <person name="Nakamura S."/>
            <person name="Katano Y."/>
            <person name="Kishi E."/>
            <person name="Sasagawa M."/>
            <person name="Ankai A."/>
            <person name="Fukui S."/>
            <person name="Hashimoto Y."/>
            <person name="Kamata S."/>
            <person name="Otoguro M."/>
            <person name="Tanikawa S."/>
            <person name="Nihira T."/>
            <person name="Horinouchi S."/>
            <person name="Ohnishi Y."/>
            <person name="Hayakawa M."/>
            <person name="Kuzuyama T."/>
            <person name="Arisawa A."/>
            <person name="Nomoto F."/>
            <person name="Miura H."/>
            <person name="Takahashi Y."/>
            <person name="Fujita N."/>
        </authorList>
    </citation>
    <scope>NUCLEOTIDE SEQUENCE [LARGE SCALE GENOMIC DNA]</scope>
    <source>
        <strain evidence="11">ATCC 33774 / DSM 43861 / JCM 3304 / KCC A-0304 / NBRC 14216 / KM-6054</strain>
    </source>
</reference>
<dbReference type="InterPro" id="IPR036388">
    <property type="entry name" value="WH-like_DNA-bd_sf"/>
</dbReference>
<keyword evidence="11" id="KW-1185">Reference proteome</keyword>